<dbReference type="Pfam" id="PF01534">
    <property type="entry name" value="Frizzled"/>
    <property type="match status" value="1"/>
</dbReference>
<dbReference type="PROSITE" id="PS50261">
    <property type="entry name" value="G_PROTEIN_RECEP_F2_4"/>
    <property type="match status" value="1"/>
</dbReference>
<evidence type="ECO:0000256" key="5">
    <source>
        <dbReference type="ARBA" id="ARBA00022692"/>
    </source>
</evidence>
<dbReference type="InterPro" id="IPR035979">
    <property type="entry name" value="RBD_domain_sf"/>
</dbReference>
<evidence type="ECO:0000256" key="10">
    <source>
        <dbReference type="ARBA" id="ARBA00030574"/>
    </source>
</evidence>
<feature type="compositionally biased region" description="Pro residues" evidence="12">
    <location>
        <begin position="727"/>
        <end position="736"/>
    </location>
</feature>
<keyword evidence="6 11" id="KW-0694">RNA-binding</keyword>
<dbReference type="PANTHER" id="PTHR47640">
    <property type="entry name" value="TRNA SELENOCYSTEINE 1-ASSOCIATED PROTEIN 1-RELATED-RELATED"/>
    <property type="match status" value="1"/>
</dbReference>
<dbReference type="GO" id="GO:0016020">
    <property type="term" value="C:membrane"/>
    <property type="evidence" value="ECO:0007669"/>
    <property type="project" value="UniProtKB-SubCell"/>
</dbReference>
<feature type="region of interest" description="Disordered" evidence="12">
    <location>
        <begin position="597"/>
        <end position="672"/>
    </location>
</feature>
<evidence type="ECO:0000256" key="4">
    <source>
        <dbReference type="ARBA" id="ARBA00015192"/>
    </source>
</evidence>
<feature type="compositionally biased region" description="Basic residues" evidence="12">
    <location>
        <begin position="449"/>
        <end position="458"/>
    </location>
</feature>
<evidence type="ECO:0000259" key="15">
    <source>
        <dbReference type="PROSITE" id="PS50261"/>
    </source>
</evidence>
<dbReference type="InterPro" id="IPR000504">
    <property type="entry name" value="RRM_dom"/>
</dbReference>
<evidence type="ECO:0000313" key="16">
    <source>
        <dbReference type="EMBL" id="CAB3367483.1"/>
    </source>
</evidence>
<feature type="region of interest" description="Disordered" evidence="12">
    <location>
        <begin position="529"/>
        <end position="549"/>
    </location>
</feature>
<dbReference type="InterPro" id="IPR017981">
    <property type="entry name" value="GPCR_2-like_7TM"/>
</dbReference>
<accession>A0A8S1CA83</accession>
<feature type="region of interest" description="Disordered" evidence="12">
    <location>
        <begin position="777"/>
        <end position="825"/>
    </location>
</feature>
<sequence>MFSNLFWLVQFLPGNRSDILCRKDGTARGFEPSMGENLSCIVVFIIVYYFMIAALVWFMVFSYAWYKSFKCAGLKKDETDDQSSYFHLAAWMCPLILTIIACALEEVHPDSTSGICFIGTAGGNLWGAGIGSIIARWVLLIVPILICTVFCGLFLIKGLRILLKIKRNSRGQVSRRAFQQIQNMVFRLMIFMIIAAFLVIFTLWVHLYEYKHADSWHSALDEAIMCQALGKSSSCQLKSQPSLLMAQLHIILPFVFSTLAASWMFNRQTKETWKRFIYKKLPCCMSQYYADPRAMHMMEKQRIGAIQERRTRDINVPKHKVIAKAYAKRGMLKNEGRLSFSFRSSHGDPVGMDFDMDSQPSSKGFNSSWANKLPRLLKRRGAFPKFDSDSNGGRDSIESDVGMSFRKVSLESRRNSFDSQVSITISEVVATSRHQTRGRRSRQNQMSHSVKKHRRSRLRNYDKRSKWGSRSSHVDQVSQMEFHASQMESSRHCSVSSMDSQNTFGFSNFMQGIPLPGPLPLAVENYKTKPSRKLSQRRAALTDVPSSSMVAKLTRQMDSDISDEESNSGNLEDVEMVAIPGPSNQGPTIIEIEDEHARNGRASSHDSSDQSSSSSSSVGENQPIFNGQNISKRSQNGSSRSLKKCVNSKSRNSPKKEESDSSSSSDEEAPFLTIAQKRFSRRTDLERFKMSNKYQMMEAEMSRFEAEIGARPASFSKPPSGSARSTLPPPPMPPMLIPHSVHKSASLQKPPLFRPSSVSAGAGSIATVSATPKIYKAPPPPPVAFTPPVLKKPAPTPLSMEIKGLPQAKKPRKKKSKDDGLPANVGPSIDLAEIGYKKAREKRQEKIEKAGGKRIIRQGGNQVWEDTSLLDWPDDDFRIFCGDLGNDVTDEVLTRAFNKYPSFQRARVIRDKRSNKTKGFGFVSYKDPQDFIRAMKEMNGEYKTLY</sequence>
<dbReference type="PRINTS" id="PR00489">
    <property type="entry name" value="FRIZZLED"/>
</dbReference>
<feature type="region of interest" description="Disordered" evidence="12">
    <location>
        <begin position="710"/>
        <end position="761"/>
    </location>
</feature>
<feature type="transmembrane region" description="Helical" evidence="13">
    <location>
        <begin position="140"/>
        <end position="163"/>
    </location>
</feature>
<evidence type="ECO:0000256" key="9">
    <source>
        <dbReference type="ARBA" id="ARBA00023170"/>
    </source>
</evidence>
<organism evidence="16 17">
    <name type="scientific">Cloeon dipterum</name>
    <dbReference type="NCBI Taxonomy" id="197152"/>
    <lineage>
        <taxon>Eukaryota</taxon>
        <taxon>Metazoa</taxon>
        <taxon>Ecdysozoa</taxon>
        <taxon>Arthropoda</taxon>
        <taxon>Hexapoda</taxon>
        <taxon>Insecta</taxon>
        <taxon>Pterygota</taxon>
        <taxon>Palaeoptera</taxon>
        <taxon>Ephemeroptera</taxon>
        <taxon>Pisciforma</taxon>
        <taxon>Baetidae</taxon>
        <taxon>Cloeon</taxon>
    </lineage>
</organism>
<reference evidence="16 17" key="1">
    <citation type="submission" date="2020-04" db="EMBL/GenBank/DDBJ databases">
        <authorList>
            <person name="Alioto T."/>
            <person name="Alioto T."/>
            <person name="Gomez Garrido J."/>
        </authorList>
    </citation>
    <scope>NUCLEOTIDE SEQUENCE [LARGE SCALE GENOMIC DNA]</scope>
</reference>
<evidence type="ECO:0000256" key="7">
    <source>
        <dbReference type="ARBA" id="ARBA00022989"/>
    </source>
</evidence>
<dbReference type="PANTHER" id="PTHR47640:SF11">
    <property type="entry name" value="RNA-BINDING PROTEIN 42"/>
    <property type="match status" value="1"/>
</dbReference>
<dbReference type="SUPFAM" id="SSF54928">
    <property type="entry name" value="RNA-binding domain, RBD"/>
    <property type="match status" value="1"/>
</dbReference>
<dbReference type="SMART" id="SM00360">
    <property type="entry name" value="RRM"/>
    <property type="match status" value="1"/>
</dbReference>
<evidence type="ECO:0000256" key="8">
    <source>
        <dbReference type="ARBA" id="ARBA00023136"/>
    </source>
</evidence>
<feature type="transmembrane region" description="Helical" evidence="13">
    <location>
        <begin position="246"/>
        <end position="265"/>
    </location>
</feature>
<evidence type="ECO:0000256" key="2">
    <source>
        <dbReference type="ARBA" id="ARBA00007408"/>
    </source>
</evidence>
<dbReference type="GO" id="GO:0007166">
    <property type="term" value="P:cell surface receptor signaling pathway"/>
    <property type="evidence" value="ECO:0007669"/>
    <property type="project" value="InterPro"/>
</dbReference>
<comment type="similarity">
    <text evidence="3">Belongs to the G-protein coupled receptor Fz/Smo family.</text>
</comment>
<dbReference type="EMBL" id="CADEPI010000031">
    <property type="protein sequence ID" value="CAB3367483.1"/>
    <property type="molecule type" value="Genomic_DNA"/>
</dbReference>
<dbReference type="InterPro" id="IPR050825">
    <property type="entry name" value="RBM42_RBP45_47-like"/>
</dbReference>
<dbReference type="SMART" id="SM01330">
    <property type="entry name" value="Frizzled"/>
    <property type="match status" value="1"/>
</dbReference>
<dbReference type="InterPro" id="IPR000539">
    <property type="entry name" value="Frizzled/Smoothened_7TM"/>
</dbReference>
<gene>
    <name evidence="16" type="ORF">CLODIP_2_CD01164</name>
</gene>
<feature type="transmembrane region" description="Helical" evidence="13">
    <location>
        <begin position="38"/>
        <end position="65"/>
    </location>
</feature>
<dbReference type="AlphaFoldDB" id="A0A8S1CA83"/>
<dbReference type="GO" id="GO:0004888">
    <property type="term" value="F:transmembrane signaling receptor activity"/>
    <property type="evidence" value="ECO:0007669"/>
    <property type="project" value="InterPro"/>
</dbReference>
<keyword evidence="9" id="KW-0675">Receptor</keyword>
<dbReference type="InterPro" id="IPR034215">
    <property type="entry name" value="RBM42_RRM"/>
</dbReference>
<evidence type="ECO:0000259" key="14">
    <source>
        <dbReference type="PROSITE" id="PS50102"/>
    </source>
</evidence>
<dbReference type="InterPro" id="IPR012677">
    <property type="entry name" value="Nucleotide-bd_a/b_plait_sf"/>
</dbReference>
<dbReference type="Proteomes" id="UP000494165">
    <property type="component" value="Unassembled WGS sequence"/>
</dbReference>
<dbReference type="OrthoDB" id="10064659at2759"/>
<keyword evidence="5 13" id="KW-0812">Transmembrane</keyword>
<evidence type="ECO:0000313" key="17">
    <source>
        <dbReference type="Proteomes" id="UP000494165"/>
    </source>
</evidence>
<comment type="similarity">
    <text evidence="2">Belongs to the RRM RBM42 family.</text>
</comment>
<protein>
    <recommendedName>
        <fullName evidence="4">RNA-binding protein 42</fullName>
    </recommendedName>
    <alternativeName>
        <fullName evidence="10">RNA-binding motif protein 42</fullName>
    </alternativeName>
</protein>
<feature type="compositionally biased region" description="Polar residues" evidence="12">
    <location>
        <begin position="618"/>
        <end position="640"/>
    </location>
</feature>
<feature type="transmembrane region" description="Helical" evidence="13">
    <location>
        <begin position="85"/>
        <end position="104"/>
    </location>
</feature>
<evidence type="ECO:0000256" key="6">
    <source>
        <dbReference type="ARBA" id="ARBA00022884"/>
    </source>
</evidence>
<name>A0A8S1CA83_9INSE</name>
<evidence type="ECO:0000256" key="3">
    <source>
        <dbReference type="ARBA" id="ARBA00008077"/>
    </source>
</evidence>
<dbReference type="CDD" id="cd12383">
    <property type="entry name" value="RRM_RBM42"/>
    <property type="match status" value="1"/>
</dbReference>
<evidence type="ECO:0000256" key="1">
    <source>
        <dbReference type="ARBA" id="ARBA00004141"/>
    </source>
</evidence>
<evidence type="ECO:0000256" key="11">
    <source>
        <dbReference type="PROSITE-ProRule" id="PRU00176"/>
    </source>
</evidence>
<evidence type="ECO:0000256" key="13">
    <source>
        <dbReference type="SAM" id="Phobius"/>
    </source>
</evidence>
<keyword evidence="17" id="KW-1185">Reference proteome</keyword>
<comment type="subcellular location">
    <subcellularLocation>
        <location evidence="1">Membrane</location>
        <topology evidence="1">Multi-pass membrane protein</topology>
    </subcellularLocation>
</comment>
<keyword evidence="7 13" id="KW-1133">Transmembrane helix</keyword>
<proteinExistence type="inferred from homology"/>
<feature type="region of interest" description="Disordered" evidence="12">
    <location>
        <begin position="431"/>
        <end position="474"/>
    </location>
</feature>
<dbReference type="Gene3D" id="1.20.1070.10">
    <property type="entry name" value="Rhodopsin 7-helix transmembrane proteins"/>
    <property type="match status" value="1"/>
</dbReference>
<feature type="domain" description="G-protein coupled receptors family 2 profile 2" evidence="15">
    <location>
        <begin position="1"/>
        <end position="272"/>
    </location>
</feature>
<feature type="domain" description="RRM" evidence="14">
    <location>
        <begin position="877"/>
        <end position="946"/>
    </location>
</feature>
<dbReference type="Gene3D" id="3.30.70.330">
    <property type="match status" value="1"/>
</dbReference>
<feature type="compositionally biased region" description="Basic and acidic residues" evidence="12">
    <location>
        <begin position="597"/>
        <end position="608"/>
    </location>
</feature>
<dbReference type="GO" id="GO:0003729">
    <property type="term" value="F:mRNA binding"/>
    <property type="evidence" value="ECO:0007669"/>
    <property type="project" value="InterPro"/>
</dbReference>
<evidence type="ECO:0000256" key="12">
    <source>
        <dbReference type="SAM" id="MobiDB-lite"/>
    </source>
</evidence>
<keyword evidence="8 13" id="KW-0472">Membrane</keyword>
<comment type="caution">
    <text evidence="16">The sequence shown here is derived from an EMBL/GenBank/DDBJ whole genome shotgun (WGS) entry which is preliminary data.</text>
</comment>
<dbReference type="Pfam" id="PF00076">
    <property type="entry name" value="RRM_1"/>
    <property type="match status" value="1"/>
</dbReference>
<feature type="transmembrane region" description="Helical" evidence="13">
    <location>
        <begin position="184"/>
        <end position="207"/>
    </location>
</feature>
<dbReference type="PROSITE" id="PS50102">
    <property type="entry name" value="RRM"/>
    <property type="match status" value="1"/>
</dbReference>